<evidence type="ECO:0000256" key="3">
    <source>
        <dbReference type="ARBA" id="ARBA00022692"/>
    </source>
</evidence>
<gene>
    <name evidence="7" type="ORF">BSTOLATCC_MIC53584</name>
</gene>
<comment type="similarity">
    <text evidence="2">Belongs to the LIMR family.</text>
</comment>
<feature type="transmembrane region" description="Helical" evidence="6">
    <location>
        <begin position="36"/>
        <end position="61"/>
    </location>
</feature>
<feature type="transmembrane region" description="Helical" evidence="6">
    <location>
        <begin position="112"/>
        <end position="132"/>
    </location>
</feature>
<keyword evidence="5 6" id="KW-0472">Membrane</keyword>
<dbReference type="Pfam" id="PF04791">
    <property type="entry name" value="LMBR1"/>
    <property type="match status" value="1"/>
</dbReference>
<feature type="transmembrane region" description="Helical" evidence="6">
    <location>
        <begin position="461"/>
        <end position="485"/>
    </location>
</feature>
<dbReference type="AlphaFoldDB" id="A0AAU9JXE9"/>
<evidence type="ECO:0000313" key="8">
    <source>
        <dbReference type="Proteomes" id="UP001162131"/>
    </source>
</evidence>
<accession>A0AAU9JXE9</accession>
<feature type="transmembrane region" description="Helical" evidence="6">
    <location>
        <begin position="380"/>
        <end position="401"/>
    </location>
</feature>
<sequence>MITWFTILVLALVTFLTVYLIYHYPTKQTPIHVKLFVGIGWFTSFIIVTLIPFDVSLALGAEGDEHFLYMCWKVIYWTVFCLCWFFMPILMNYHQAGEFTVLSKLQKALFVYIRYHVILAAVGGALLLYAYIAHGLTLTDITAFLIIISNCWGLILIITLLGYGLVAIPRSWWNYGNLEHALDYVAMKAFFMDEALIEAKYQLDQHVGMIMSLDKQIVKETKLREWYEIMLSICPEESLQHNRAISGYRVDSKEVVNEKKLIKINLDLKKLISNYIRTKCRWEELLKEAFHIQDIVNNKKNPEKKIESAFWSKRAGKLGRSIEVSEWLWFCWINPILARVIALLLYFASIWIIVGESTLFIDTPVAAFPILFEHEYGDEATQILCFFILLYIIVSTYLALFKLKLGGKFGLYAPRLTDPPNLLWCATFMARLVAPLSYNFLLLIKVTDTQFNKVMKNINLIPIFGSGFAMYVPLLLLVFCLMNFFNIHTKIMASLGMSQFSFGDKYDKEKLKEGQALIKKFRAEKERKGVSPSFASNAGYFQRIATGGLEEQKASFVSVRSERRGSARAAPQYEETKKLIPDASETLKKPKRDIYDF</sequence>
<evidence type="ECO:0000313" key="7">
    <source>
        <dbReference type="EMBL" id="CAG9331516.1"/>
    </source>
</evidence>
<name>A0AAU9JXE9_9CILI</name>
<comment type="subcellular location">
    <subcellularLocation>
        <location evidence="1">Membrane</location>
        <topology evidence="1">Multi-pass membrane protein</topology>
    </subcellularLocation>
</comment>
<dbReference type="Proteomes" id="UP001162131">
    <property type="component" value="Unassembled WGS sequence"/>
</dbReference>
<evidence type="ECO:0000256" key="1">
    <source>
        <dbReference type="ARBA" id="ARBA00004141"/>
    </source>
</evidence>
<dbReference type="PANTHER" id="PTHR21355">
    <property type="entry name" value="G-PROTEIN COUPLED RECEPTOR-ASSOCIATED PROTEIN LMBRD2"/>
    <property type="match status" value="1"/>
</dbReference>
<evidence type="ECO:0000256" key="6">
    <source>
        <dbReference type="SAM" id="Phobius"/>
    </source>
</evidence>
<dbReference type="InterPro" id="IPR006876">
    <property type="entry name" value="LMBR1-like_membr_prot"/>
</dbReference>
<feature type="transmembrane region" description="Helical" evidence="6">
    <location>
        <begin position="327"/>
        <end position="354"/>
    </location>
</feature>
<dbReference type="PANTHER" id="PTHR21355:SF0">
    <property type="entry name" value="G-PROTEIN COUPLED RECEPTOR-ASSOCIATED PROTEIN LMBRD2"/>
    <property type="match status" value="1"/>
</dbReference>
<dbReference type="EMBL" id="CAJZBQ010000053">
    <property type="protein sequence ID" value="CAG9331516.1"/>
    <property type="molecule type" value="Genomic_DNA"/>
</dbReference>
<proteinExistence type="inferred from homology"/>
<evidence type="ECO:0000256" key="5">
    <source>
        <dbReference type="ARBA" id="ARBA00023136"/>
    </source>
</evidence>
<feature type="transmembrane region" description="Helical" evidence="6">
    <location>
        <begin position="422"/>
        <end position="441"/>
    </location>
</feature>
<feature type="transmembrane region" description="Helical" evidence="6">
    <location>
        <begin position="144"/>
        <end position="166"/>
    </location>
</feature>
<keyword evidence="4 6" id="KW-1133">Transmembrane helix</keyword>
<organism evidence="7 8">
    <name type="scientific">Blepharisma stoltei</name>
    <dbReference type="NCBI Taxonomy" id="1481888"/>
    <lineage>
        <taxon>Eukaryota</taxon>
        <taxon>Sar</taxon>
        <taxon>Alveolata</taxon>
        <taxon>Ciliophora</taxon>
        <taxon>Postciliodesmatophora</taxon>
        <taxon>Heterotrichea</taxon>
        <taxon>Heterotrichida</taxon>
        <taxon>Blepharismidae</taxon>
        <taxon>Blepharisma</taxon>
    </lineage>
</organism>
<dbReference type="GO" id="GO:0016020">
    <property type="term" value="C:membrane"/>
    <property type="evidence" value="ECO:0007669"/>
    <property type="project" value="UniProtKB-SubCell"/>
</dbReference>
<reference evidence="7" key="1">
    <citation type="submission" date="2021-09" db="EMBL/GenBank/DDBJ databases">
        <authorList>
            <consortium name="AG Swart"/>
            <person name="Singh M."/>
            <person name="Singh A."/>
            <person name="Seah K."/>
            <person name="Emmerich C."/>
        </authorList>
    </citation>
    <scope>NUCLEOTIDE SEQUENCE</scope>
    <source>
        <strain evidence="7">ATCC30299</strain>
    </source>
</reference>
<dbReference type="InterPro" id="IPR051584">
    <property type="entry name" value="GPCR-associated_LMBR1"/>
</dbReference>
<evidence type="ECO:0000256" key="4">
    <source>
        <dbReference type="ARBA" id="ARBA00022989"/>
    </source>
</evidence>
<feature type="transmembrane region" description="Helical" evidence="6">
    <location>
        <begin position="6"/>
        <end position="24"/>
    </location>
</feature>
<feature type="transmembrane region" description="Helical" evidence="6">
    <location>
        <begin position="67"/>
        <end position="91"/>
    </location>
</feature>
<evidence type="ECO:0000256" key="2">
    <source>
        <dbReference type="ARBA" id="ARBA00010487"/>
    </source>
</evidence>
<comment type="caution">
    <text evidence="7">The sequence shown here is derived from an EMBL/GenBank/DDBJ whole genome shotgun (WGS) entry which is preliminary data.</text>
</comment>
<keyword evidence="3 6" id="KW-0812">Transmembrane</keyword>
<keyword evidence="8" id="KW-1185">Reference proteome</keyword>
<protein>
    <recommendedName>
        <fullName evidence="9">LMBR1 domain-containing protein 2</fullName>
    </recommendedName>
</protein>
<evidence type="ECO:0008006" key="9">
    <source>
        <dbReference type="Google" id="ProtNLM"/>
    </source>
</evidence>